<evidence type="ECO:0000256" key="1">
    <source>
        <dbReference type="ARBA" id="ARBA00001974"/>
    </source>
</evidence>
<reference evidence="8" key="1">
    <citation type="journal article" date="2019" name="Int. J. Syst. Evol. Microbiol.">
        <title>The Global Catalogue of Microorganisms (GCM) 10K type strain sequencing project: providing services to taxonomists for standard genome sequencing and annotation.</title>
        <authorList>
            <consortium name="The Broad Institute Genomics Platform"/>
            <consortium name="The Broad Institute Genome Sequencing Center for Infectious Disease"/>
            <person name="Wu L."/>
            <person name="Ma J."/>
        </authorList>
    </citation>
    <scope>NUCLEOTIDE SEQUENCE [LARGE SCALE GENOMIC DNA]</scope>
    <source>
        <strain evidence="8">JCM 18127</strain>
    </source>
</reference>
<proteinExistence type="inferred from homology"/>
<dbReference type="SUPFAM" id="SSF55424">
    <property type="entry name" value="FAD/NAD-linked reductases, dimerisation (C-terminal) domain"/>
    <property type="match status" value="1"/>
</dbReference>
<comment type="similarity">
    <text evidence="2">Belongs to the class-I pyridine nucleotide-disulfide oxidoreductase family.</text>
</comment>
<dbReference type="PIRSF" id="PIRSF000350">
    <property type="entry name" value="Mercury_reductase_MerA"/>
    <property type="match status" value="1"/>
</dbReference>
<dbReference type="Proteomes" id="UP001500621">
    <property type="component" value="Unassembled WGS sequence"/>
</dbReference>
<sequence>MSENAGARRVEQVDEVDVVVVGLGPGGEHVAQSLAQAGLRVVGVEKRLVGGECPYYGCIPSKMMLRAAHTLAEARRVDTLAGQAEVHPDYAPVARRISEEATDDWDDAVAAKRLTDAGVELVRGTGRLDGTGTVVVTTDDGERRLTATRGVVLNCGTDPAELPIDGLAGTPYWTNREAVQVRELPGSLTVIGGGPIGCELTQVFARFGVAVTLLEVGERILGPEEPESSALLEQVLTEEGVTILSGVGIERVRHDETGFTVTLADGGEVASEQLLVAAGRRLAIRDVGLETVGLDPTARSLEVDERMRAGERLWAIGDITGKGAFTHVSMYQGDVVIRDVLAPEGQDGEDFQGADYRAVARVTFTDPEVGSVGMSEKQARAAGLRVLTAHTDLASSSRGWLHGPGGVGLIKLVADADRGVLVGATSMGPTGGEVLGLLALAVHAEVPLATLGSMHYAFPTMHRAISTVVADLQGQLRDGA</sequence>
<dbReference type="PRINTS" id="PR00411">
    <property type="entry name" value="PNDRDTASEI"/>
</dbReference>
<name>A0ABP8WK48_9ACTN</name>
<dbReference type="PRINTS" id="PR00368">
    <property type="entry name" value="FADPNR"/>
</dbReference>
<keyword evidence="8" id="KW-1185">Reference proteome</keyword>
<keyword evidence="3" id="KW-0285">Flavoprotein</keyword>
<comment type="caution">
    <text evidence="7">The sequence shown here is derived from an EMBL/GenBank/DDBJ whole genome shotgun (WGS) entry which is preliminary data.</text>
</comment>
<dbReference type="Gene3D" id="3.30.390.30">
    <property type="match status" value="1"/>
</dbReference>
<dbReference type="SUPFAM" id="SSF51905">
    <property type="entry name" value="FAD/NAD(P)-binding domain"/>
    <property type="match status" value="1"/>
</dbReference>
<comment type="cofactor">
    <cofactor evidence="1">
        <name>FAD</name>
        <dbReference type="ChEBI" id="CHEBI:57692"/>
    </cofactor>
</comment>
<evidence type="ECO:0000313" key="7">
    <source>
        <dbReference type="EMBL" id="GAA4690527.1"/>
    </source>
</evidence>
<dbReference type="Pfam" id="PF07992">
    <property type="entry name" value="Pyr_redox_2"/>
    <property type="match status" value="1"/>
</dbReference>
<keyword evidence="4" id="KW-0274">FAD</keyword>
<protein>
    <submittedName>
        <fullName evidence="7">NAD(P)/FAD-dependent oxidoreductase</fullName>
    </submittedName>
</protein>
<dbReference type="PANTHER" id="PTHR43014">
    <property type="entry name" value="MERCURIC REDUCTASE"/>
    <property type="match status" value="1"/>
</dbReference>
<dbReference type="RefSeq" id="WP_345267370.1">
    <property type="nucleotide sequence ID" value="NZ_BAABIM010000003.1"/>
</dbReference>
<dbReference type="Pfam" id="PF02852">
    <property type="entry name" value="Pyr_redox_dim"/>
    <property type="match status" value="1"/>
</dbReference>
<evidence type="ECO:0000259" key="6">
    <source>
        <dbReference type="Pfam" id="PF07992"/>
    </source>
</evidence>
<evidence type="ECO:0000256" key="4">
    <source>
        <dbReference type="ARBA" id="ARBA00022827"/>
    </source>
</evidence>
<dbReference type="Gene3D" id="3.50.50.60">
    <property type="entry name" value="FAD/NAD(P)-binding domain"/>
    <property type="match status" value="2"/>
</dbReference>
<dbReference type="InterPro" id="IPR004099">
    <property type="entry name" value="Pyr_nucl-diS_OxRdtase_dimer"/>
</dbReference>
<feature type="domain" description="Pyridine nucleotide-disulphide oxidoreductase dimerisation" evidence="5">
    <location>
        <begin position="359"/>
        <end position="467"/>
    </location>
</feature>
<evidence type="ECO:0000256" key="3">
    <source>
        <dbReference type="ARBA" id="ARBA00022630"/>
    </source>
</evidence>
<evidence type="ECO:0000256" key="2">
    <source>
        <dbReference type="ARBA" id="ARBA00007532"/>
    </source>
</evidence>
<feature type="domain" description="FAD/NAD(P)-binding" evidence="6">
    <location>
        <begin position="17"/>
        <end position="333"/>
    </location>
</feature>
<organism evidence="7 8">
    <name type="scientific">Nocardioides nanhaiensis</name>
    <dbReference type="NCBI Taxonomy" id="1476871"/>
    <lineage>
        <taxon>Bacteria</taxon>
        <taxon>Bacillati</taxon>
        <taxon>Actinomycetota</taxon>
        <taxon>Actinomycetes</taxon>
        <taxon>Propionibacteriales</taxon>
        <taxon>Nocardioidaceae</taxon>
        <taxon>Nocardioides</taxon>
    </lineage>
</organism>
<dbReference type="InterPro" id="IPR023753">
    <property type="entry name" value="FAD/NAD-binding_dom"/>
</dbReference>
<dbReference type="InterPro" id="IPR036188">
    <property type="entry name" value="FAD/NAD-bd_sf"/>
</dbReference>
<dbReference type="EMBL" id="BAABIM010000003">
    <property type="protein sequence ID" value="GAA4690527.1"/>
    <property type="molecule type" value="Genomic_DNA"/>
</dbReference>
<accession>A0ABP8WK48</accession>
<evidence type="ECO:0000259" key="5">
    <source>
        <dbReference type="Pfam" id="PF02852"/>
    </source>
</evidence>
<gene>
    <name evidence="7" type="ORF">GCM10023226_30500</name>
</gene>
<dbReference type="InterPro" id="IPR016156">
    <property type="entry name" value="FAD/NAD-linked_Rdtase_dimer_sf"/>
</dbReference>
<dbReference type="InterPro" id="IPR001100">
    <property type="entry name" value="Pyr_nuc-diS_OxRdtase"/>
</dbReference>
<evidence type="ECO:0000313" key="8">
    <source>
        <dbReference type="Proteomes" id="UP001500621"/>
    </source>
</evidence>